<dbReference type="AlphaFoldDB" id="A0A8J2KU53"/>
<reference evidence="1" key="1">
    <citation type="submission" date="2021-06" db="EMBL/GenBank/DDBJ databases">
        <authorList>
            <person name="Hodson N. C."/>
            <person name="Mongue J. A."/>
            <person name="Jaron S. K."/>
        </authorList>
    </citation>
    <scope>NUCLEOTIDE SEQUENCE</scope>
</reference>
<keyword evidence="2" id="KW-1185">Reference proteome</keyword>
<evidence type="ECO:0000313" key="2">
    <source>
        <dbReference type="Proteomes" id="UP000708208"/>
    </source>
</evidence>
<evidence type="ECO:0000313" key="1">
    <source>
        <dbReference type="EMBL" id="CAG7732370.1"/>
    </source>
</evidence>
<proteinExistence type="predicted"/>
<accession>A0A8J2KU53</accession>
<protein>
    <submittedName>
        <fullName evidence="1">Uncharacterized protein</fullName>
    </submittedName>
</protein>
<sequence length="59" mass="6897">LFKVQRKKRGFQNKLSWTVSATTFDKSAEEILKDLTFTALRQQNRRGHFVSLLEVGRSK</sequence>
<dbReference type="Proteomes" id="UP000708208">
    <property type="component" value="Unassembled WGS sequence"/>
</dbReference>
<dbReference type="EMBL" id="CAJVCH010229874">
    <property type="protein sequence ID" value="CAG7732370.1"/>
    <property type="molecule type" value="Genomic_DNA"/>
</dbReference>
<gene>
    <name evidence="1" type="ORF">AFUS01_LOCUS20891</name>
</gene>
<organism evidence="1 2">
    <name type="scientific">Allacma fusca</name>
    <dbReference type="NCBI Taxonomy" id="39272"/>
    <lineage>
        <taxon>Eukaryota</taxon>
        <taxon>Metazoa</taxon>
        <taxon>Ecdysozoa</taxon>
        <taxon>Arthropoda</taxon>
        <taxon>Hexapoda</taxon>
        <taxon>Collembola</taxon>
        <taxon>Symphypleona</taxon>
        <taxon>Sminthuridae</taxon>
        <taxon>Allacma</taxon>
    </lineage>
</organism>
<comment type="caution">
    <text evidence="1">The sequence shown here is derived from an EMBL/GenBank/DDBJ whole genome shotgun (WGS) entry which is preliminary data.</text>
</comment>
<name>A0A8J2KU53_9HEXA</name>
<feature type="non-terminal residue" evidence="1">
    <location>
        <position position="59"/>
    </location>
</feature>